<evidence type="ECO:0000256" key="7">
    <source>
        <dbReference type="SAM" id="MobiDB-lite"/>
    </source>
</evidence>
<evidence type="ECO:0000256" key="6">
    <source>
        <dbReference type="PROSITE-ProRule" id="PRU00146"/>
    </source>
</evidence>
<evidence type="ECO:0000256" key="1">
    <source>
        <dbReference type="ARBA" id="ARBA00004123"/>
    </source>
</evidence>
<dbReference type="InterPro" id="IPR001965">
    <property type="entry name" value="Znf_PHD"/>
</dbReference>
<dbReference type="SUPFAM" id="SSF57903">
    <property type="entry name" value="FYVE/PHD zinc finger"/>
    <property type="match status" value="1"/>
</dbReference>
<protein>
    <recommendedName>
        <fullName evidence="8">PHD-type domain-containing protein</fullName>
    </recommendedName>
</protein>
<evidence type="ECO:0000256" key="5">
    <source>
        <dbReference type="ARBA" id="ARBA00023242"/>
    </source>
</evidence>
<feature type="compositionally biased region" description="Low complexity" evidence="7">
    <location>
        <begin position="139"/>
        <end position="153"/>
    </location>
</feature>
<feature type="region of interest" description="Disordered" evidence="7">
    <location>
        <begin position="1"/>
        <end position="162"/>
    </location>
</feature>
<dbReference type="Proteomes" id="UP001320245">
    <property type="component" value="Unassembled WGS sequence"/>
</dbReference>
<name>A0AAN9U9W8_9PEZI</name>
<evidence type="ECO:0000313" key="9">
    <source>
        <dbReference type="EMBL" id="KAK7743887.1"/>
    </source>
</evidence>
<keyword evidence="2" id="KW-0479">Metal-binding</keyword>
<evidence type="ECO:0000313" key="10">
    <source>
        <dbReference type="Proteomes" id="UP001320245"/>
    </source>
</evidence>
<dbReference type="EMBL" id="JAJSPL020000012">
    <property type="protein sequence ID" value="KAK7743887.1"/>
    <property type="molecule type" value="Genomic_DNA"/>
</dbReference>
<feature type="compositionally biased region" description="Basic residues" evidence="7">
    <location>
        <begin position="80"/>
        <end position="97"/>
    </location>
</feature>
<proteinExistence type="predicted"/>
<dbReference type="GO" id="GO:0045893">
    <property type="term" value="P:positive regulation of DNA-templated transcription"/>
    <property type="evidence" value="ECO:0007669"/>
    <property type="project" value="TreeGrafter"/>
</dbReference>
<keyword evidence="3 6" id="KW-0863">Zinc-finger</keyword>
<gene>
    <name evidence="9" type="ORF">SLS53_003909</name>
</gene>
<comment type="subcellular location">
    <subcellularLocation>
        <location evidence="1">Nucleus</location>
    </subcellularLocation>
</comment>
<feature type="compositionally biased region" description="Basic and acidic residues" evidence="7">
    <location>
        <begin position="14"/>
        <end position="31"/>
    </location>
</feature>
<dbReference type="SMART" id="SM00249">
    <property type="entry name" value="PHD"/>
    <property type="match status" value="1"/>
</dbReference>
<keyword evidence="5" id="KW-0539">Nucleus</keyword>
<sequence length="520" mass="57112">MDIDPVEPAGSQDFDIKRETSSMDDDTRMSEIPESGDAASSNLPPPRSSQPSQPPLVSQTDGTTEEKPSPSSLVPAASRASHKKGTARLVKKTRRKGTGSTSRGGRSRGGGGSRAHAASSRKKSTASQASASPPPPGRFFPGSSEAGGSVAGDDSGGDDEDSDHGPYCICRGPDDHRWMISCDMCEDWFHGECVKIDKAVGEALIQRYVCPRCTDNEGINVTRYKKTCSLEGCYRPARIYDGVGGVAAAGDYSVFCSARHAEEWWEQLVRSLPENRSLRAKKADLTREKFMGLLNVSAAQEAVEGEEPWRIGKKPFAVPPEFSSKVDQTLVFTPEEQAFLTTSAAERYALAEEIVLNKKMQQILDLANERRKVAISEGLLEKDACGYDPRLNLVGAPDEFSVFVKSPQGEAIYKNNSLTAEGTWTEEQTRAMRDEAEAQEGGEWDPATAGMCDRRRCKPHASWYNIFTKSTRHVIKELARQAKEKLDAETRVREAAATRYYRRRHERTSVTRLDGGMVMA</sequence>
<comment type="caution">
    <text evidence="9">The sequence shown here is derived from an EMBL/GenBank/DDBJ whole genome shotgun (WGS) entry which is preliminary data.</text>
</comment>
<dbReference type="GO" id="GO:0008270">
    <property type="term" value="F:zinc ion binding"/>
    <property type="evidence" value="ECO:0007669"/>
    <property type="project" value="UniProtKB-KW"/>
</dbReference>
<reference evidence="9 10" key="1">
    <citation type="journal article" date="2023" name="PLoS ONE">
        <title>Cytospora paraplurivora sp. nov. isolated from orchards with fruit tree decline syndrome in Ontario, Canada.</title>
        <authorList>
            <person name="Ilyukhin E."/>
            <person name="Nguyen H.D.T."/>
            <person name="Castle A.J."/>
            <person name="Ellouze W."/>
        </authorList>
    </citation>
    <scope>NUCLEOTIDE SEQUENCE [LARGE SCALE GENOMIC DNA]</scope>
    <source>
        <strain evidence="9 10">FDS-564</strain>
    </source>
</reference>
<dbReference type="InterPro" id="IPR013083">
    <property type="entry name" value="Znf_RING/FYVE/PHD"/>
</dbReference>
<dbReference type="InterPro" id="IPR019786">
    <property type="entry name" value="Zinc_finger_PHD-type_CS"/>
</dbReference>
<dbReference type="InterPro" id="IPR019787">
    <property type="entry name" value="Znf_PHD-finger"/>
</dbReference>
<feature type="compositionally biased region" description="Pro residues" evidence="7">
    <location>
        <begin position="43"/>
        <end position="54"/>
    </location>
</feature>
<accession>A0AAN9U9W8</accession>
<evidence type="ECO:0000259" key="8">
    <source>
        <dbReference type="PROSITE" id="PS50016"/>
    </source>
</evidence>
<organism evidence="9 10">
    <name type="scientific">Cytospora paraplurivora</name>
    <dbReference type="NCBI Taxonomy" id="2898453"/>
    <lineage>
        <taxon>Eukaryota</taxon>
        <taxon>Fungi</taxon>
        <taxon>Dikarya</taxon>
        <taxon>Ascomycota</taxon>
        <taxon>Pezizomycotina</taxon>
        <taxon>Sordariomycetes</taxon>
        <taxon>Sordariomycetidae</taxon>
        <taxon>Diaporthales</taxon>
        <taxon>Cytosporaceae</taxon>
        <taxon>Cytospora</taxon>
    </lineage>
</organism>
<dbReference type="InterPro" id="IPR011011">
    <property type="entry name" value="Znf_FYVE_PHD"/>
</dbReference>
<dbReference type="PROSITE" id="PS01359">
    <property type="entry name" value="ZF_PHD_1"/>
    <property type="match status" value="1"/>
</dbReference>
<keyword evidence="10" id="KW-1185">Reference proteome</keyword>
<dbReference type="Gene3D" id="3.30.40.10">
    <property type="entry name" value="Zinc/RING finger domain, C3HC4 (zinc finger)"/>
    <property type="match status" value="1"/>
</dbReference>
<evidence type="ECO:0000256" key="2">
    <source>
        <dbReference type="ARBA" id="ARBA00022723"/>
    </source>
</evidence>
<dbReference type="InterPro" id="IPR037869">
    <property type="entry name" value="Spp1/CFP1"/>
</dbReference>
<evidence type="ECO:0000256" key="4">
    <source>
        <dbReference type="ARBA" id="ARBA00022833"/>
    </source>
</evidence>
<dbReference type="AlphaFoldDB" id="A0AAN9U9W8"/>
<feature type="domain" description="PHD-type" evidence="8">
    <location>
        <begin position="165"/>
        <end position="216"/>
    </location>
</feature>
<dbReference type="GO" id="GO:0048188">
    <property type="term" value="C:Set1C/COMPASS complex"/>
    <property type="evidence" value="ECO:0007669"/>
    <property type="project" value="InterPro"/>
</dbReference>
<dbReference type="Pfam" id="PF00628">
    <property type="entry name" value="PHD"/>
    <property type="match status" value="1"/>
</dbReference>
<evidence type="ECO:0000256" key="3">
    <source>
        <dbReference type="ARBA" id="ARBA00022771"/>
    </source>
</evidence>
<dbReference type="PANTHER" id="PTHR46174">
    <property type="entry name" value="CXXC-TYPE ZINC FINGER PROTEIN 1"/>
    <property type="match status" value="1"/>
</dbReference>
<keyword evidence="4" id="KW-0862">Zinc</keyword>
<dbReference type="PANTHER" id="PTHR46174:SF1">
    <property type="entry name" value="CXXC-TYPE ZINC FINGER PROTEIN 1"/>
    <property type="match status" value="1"/>
</dbReference>
<dbReference type="PROSITE" id="PS50016">
    <property type="entry name" value="ZF_PHD_2"/>
    <property type="match status" value="1"/>
</dbReference>